<dbReference type="GO" id="GO:0043565">
    <property type="term" value="F:sequence-specific DNA binding"/>
    <property type="evidence" value="ECO:0007669"/>
    <property type="project" value="TreeGrafter"/>
</dbReference>
<dbReference type="InterPro" id="IPR036390">
    <property type="entry name" value="WH_DNA-bd_sf"/>
</dbReference>
<keyword evidence="3" id="KW-0238">DNA-binding</keyword>
<dbReference type="PANTHER" id="PTHR30537:SF74">
    <property type="entry name" value="HTH-TYPE TRANSCRIPTIONAL REGULATOR TRPI"/>
    <property type="match status" value="1"/>
</dbReference>
<evidence type="ECO:0000313" key="7">
    <source>
        <dbReference type="Proteomes" id="UP000310754"/>
    </source>
</evidence>
<dbReference type="InterPro" id="IPR000847">
    <property type="entry name" value="LysR_HTH_N"/>
</dbReference>
<protein>
    <submittedName>
        <fullName evidence="6">LysR family transcriptional regulator</fullName>
    </submittedName>
</protein>
<evidence type="ECO:0000256" key="1">
    <source>
        <dbReference type="ARBA" id="ARBA00009437"/>
    </source>
</evidence>
<dbReference type="EMBL" id="SSOA01000001">
    <property type="protein sequence ID" value="THF53923.1"/>
    <property type="molecule type" value="Genomic_DNA"/>
</dbReference>
<sequence length="296" mass="32773">MISRKNLPVAALRAFEAAARHGTITSAAEELGVTHGAISRHVSHLEAVIGAPLFEGPRNRPKLTAEGRVFGFALTAAFDQMEDALRLVARGSDNILDVACLSTFAMRWLIPRLHHFTAEYPHYDVRLATDDRQPSTRVDVRILVLSSDVGTPENGRLLFREELGVIASPALVNAPLRDDGGDILTRPRLETRTRPHVWQEWSRFAGQDEKHVATTSRTFDHYHLTIEAALNGLGVAVVPRHLVADDLACGRLVAPYGFVLSDYRYVVKTERQGKRKAEHFANWLIAAIAEPDGPAR</sequence>
<dbReference type="InterPro" id="IPR005119">
    <property type="entry name" value="LysR_subst-bd"/>
</dbReference>
<reference evidence="6 7" key="1">
    <citation type="submission" date="2019-04" db="EMBL/GenBank/DDBJ databases">
        <title>Rhizobium terrae sp. nov., isolated from a paddy soil.</title>
        <authorList>
            <person name="Lin S.-Y."/>
            <person name="Hameed A."/>
            <person name="Huang H.-I."/>
            <person name="Young C.-C."/>
        </authorList>
    </citation>
    <scope>NUCLEOTIDE SEQUENCE [LARGE SCALE GENOMIC DNA]</scope>
    <source>
        <strain evidence="6 7">CC-HIH110</strain>
    </source>
</reference>
<evidence type="ECO:0000313" key="6">
    <source>
        <dbReference type="EMBL" id="THF53923.1"/>
    </source>
</evidence>
<dbReference type="Pfam" id="PF00126">
    <property type="entry name" value="HTH_1"/>
    <property type="match status" value="1"/>
</dbReference>
<dbReference type="SUPFAM" id="SSF46785">
    <property type="entry name" value="Winged helix' DNA-binding domain"/>
    <property type="match status" value="1"/>
</dbReference>
<dbReference type="InterPro" id="IPR058163">
    <property type="entry name" value="LysR-type_TF_proteobact-type"/>
</dbReference>
<proteinExistence type="inferred from homology"/>
<gene>
    <name evidence="6" type="ORF">E6C51_02095</name>
</gene>
<dbReference type="SUPFAM" id="SSF53850">
    <property type="entry name" value="Periplasmic binding protein-like II"/>
    <property type="match status" value="1"/>
</dbReference>
<evidence type="ECO:0000256" key="3">
    <source>
        <dbReference type="ARBA" id="ARBA00023125"/>
    </source>
</evidence>
<keyword evidence="4" id="KW-0804">Transcription</keyword>
<dbReference type="RefSeq" id="WP_190234864.1">
    <property type="nucleotide sequence ID" value="NZ_SSOA01000001.1"/>
</dbReference>
<comment type="caution">
    <text evidence="6">The sequence shown here is derived from an EMBL/GenBank/DDBJ whole genome shotgun (WGS) entry which is preliminary data.</text>
</comment>
<keyword evidence="2" id="KW-0805">Transcription regulation</keyword>
<dbReference type="PROSITE" id="PS50931">
    <property type="entry name" value="HTH_LYSR"/>
    <property type="match status" value="1"/>
</dbReference>
<dbReference type="Pfam" id="PF03466">
    <property type="entry name" value="LysR_substrate"/>
    <property type="match status" value="1"/>
</dbReference>
<dbReference type="Gene3D" id="3.40.190.10">
    <property type="entry name" value="Periplasmic binding protein-like II"/>
    <property type="match status" value="2"/>
</dbReference>
<dbReference type="Proteomes" id="UP000310754">
    <property type="component" value="Unassembled WGS sequence"/>
</dbReference>
<dbReference type="GO" id="GO:0006351">
    <property type="term" value="P:DNA-templated transcription"/>
    <property type="evidence" value="ECO:0007669"/>
    <property type="project" value="TreeGrafter"/>
</dbReference>
<dbReference type="Gene3D" id="1.10.10.10">
    <property type="entry name" value="Winged helix-like DNA-binding domain superfamily/Winged helix DNA-binding domain"/>
    <property type="match status" value="1"/>
</dbReference>
<name>A0A4S4A5U7_9HYPH</name>
<evidence type="ECO:0000256" key="4">
    <source>
        <dbReference type="ARBA" id="ARBA00023163"/>
    </source>
</evidence>
<comment type="similarity">
    <text evidence="1">Belongs to the LysR transcriptional regulatory family.</text>
</comment>
<evidence type="ECO:0000256" key="2">
    <source>
        <dbReference type="ARBA" id="ARBA00023015"/>
    </source>
</evidence>
<dbReference type="GO" id="GO:0003700">
    <property type="term" value="F:DNA-binding transcription factor activity"/>
    <property type="evidence" value="ECO:0007669"/>
    <property type="project" value="InterPro"/>
</dbReference>
<feature type="domain" description="HTH lysR-type" evidence="5">
    <location>
        <begin position="7"/>
        <end position="64"/>
    </location>
</feature>
<keyword evidence="7" id="KW-1185">Reference proteome</keyword>
<dbReference type="PANTHER" id="PTHR30537">
    <property type="entry name" value="HTH-TYPE TRANSCRIPTIONAL REGULATOR"/>
    <property type="match status" value="1"/>
</dbReference>
<organism evidence="6 7">
    <name type="scientific">Allorhizobium terrae</name>
    <dbReference type="NCBI Taxonomy" id="1848972"/>
    <lineage>
        <taxon>Bacteria</taxon>
        <taxon>Pseudomonadati</taxon>
        <taxon>Pseudomonadota</taxon>
        <taxon>Alphaproteobacteria</taxon>
        <taxon>Hyphomicrobiales</taxon>
        <taxon>Rhizobiaceae</taxon>
        <taxon>Rhizobium/Agrobacterium group</taxon>
        <taxon>Allorhizobium</taxon>
    </lineage>
</organism>
<evidence type="ECO:0000259" key="5">
    <source>
        <dbReference type="PROSITE" id="PS50931"/>
    </source>
</evidence>
<dbReference type="InterPro" id="IPR036388">
    <property type="entry name" value="WH-like_DNA-bd_sf"/>
</dbReference>
<dbReference type="AlphaFoldDB" id="A0A4S4A5U7"/>
<accession>A0A4S4A5U7</accession>